<dbReference type="Proteomes" id="UP000030518">
    <property type="component" value="Unassembled WGS sequence"/>
</dbReference>
<dbReference type="EMBL" id="JRKJ01000018">
    <property type="protein sequence ID" value="KGQ18533.1"/>
    <property type="molecule type" value="Genomic_DNA"/>
</dbReference>
<evidence type="ECO:0000313" key="2">
    <source>
        <dbReference type="Proteomes" id="UP000030518"/>
    </source>
</evidence>
<evidence type="ECO:0000313" key="1">
    <source>
        <dbReference type="EMBL" id="KGQ18533.1"/>
    </source>
</evidence>
<gene>
    <name evidence="1" type="ORF">LF41_558</name>
</gene>
<organism evidence="1 2">
    <name type="scientific">Lysobacter dokdonensis DS-58</name>
    <dbReference type="NCBI Taxonomy" id="1300345"/>
    <lineage>
        <taxon>Bacteria</taxon>
        <taxon>Pseudomonadati</taxon>
        <taxon>Pseudomonadota</taxon>
        <taxon>Gammaproteobacteria</taxon>
        <taxon>Lysobacterales</taxon>
        <taxon>Lysobacteraceae</taxon>
        <taxon>Noviluteimonas</taxon>
    </lineage>
</organism>
<dbReference type="PATRIC" id="fig|1300345.3.peg.2230"/>
<name>A0A0A2WFK7_9GAMM</name>
<proteinExistence type="predicted"/>
<sequence length="79" mass="8088">MGAQGGEGSEQSVGVHGTNLGKILTVGTLENKNAAGPRGACFLGISEACASLPPPTPRYNPRRPVHWAAVFARPDGPPP</sequence>
<accession>A0A0A2WFK7</accession>
<dbReference type="STRING" id="1300345.LF41_558"/>
<keyword evidence="2" id="KW-1185">Reference proteome</keyword>
<dbReference type="AlphaFoldDB" id="A0A0A2WFK7"/>
<comment type="caution">
    <text evidence="1">The sequence shown here is derived from an EMBL/GenBank/DDBJ whole genome shotgun (WGS) entry which is preliminary data.</text>
</comment>
<reference evidence="1 2" key="1">
    <citation type="submission" date="2014-09" db="EMBL/GenBank/DDBJ databases">
        <title>Genome sequences of Lysobacter dokdonensis DS-58.</title>
        <authorList>
            <person name="Kim J.F."/>
            <person name="Kwak M.-J."/>
        </authorList>
    </citation>
    <scope>NUCLEOTIDE SEQUENCE [LARGE SCALE GENOMIC DNA]</scope>
    <source>
        <strain evidence="1 2">DS-58</strain>
    </source>
</reference>
<protein>
    <submittedName>
        <fullName evidence="1">Uncharacterized protein</fullName>
    </submittedName>
</protein>